<name>A0A7T8EPH0_9CAUD</name>
<reference evidence="1 2" key="1">
    <citation type="submission" date="2020-12" db="EMBL/GenBank/DDBJ databases">
        <title>Complete genome sequence of Erwinia phage pEa_SNUABM_5.</title>
        <authorList>
            <person name="Kim S.G."/>
            <person name="Lee S.B."/>
            <person name="Kwon J."/>
            <person name="Park S.C."/>
        </authorList>
    </citation>
    <scope>NUCLEOTIDE SEQUENCE [LARGE SCALE GENOMIC DNA]</scope>
</reference>
<accession>A0A7T8EPH0</accession>
<dbReference type="EMBL" id="MW366843">
    <property type="protein sequence ID" value="QQO90277.1"/>
    <property type="molecule type" value="Genomic_DNA"/>
</dbReference>
<organism evidence="1 2">
    <name type="scientific">Erwinia phage pEa_SNUABM_5</name>
    <dbReference type="NCBI Taxonomy" id="2797313"/>
    <lineage>
        <taxon>Viruses</taxon>
        <taxon>Duplodnaviria</taxon>
        <taxon>Heunggongvirae</taxon>
        <taxon>Uroviricota</taxon>
        <taxon>Caudoviricetes</taxon>
        <taxon>Rivsvirus</taxon>
        <taxon>Rivsvirus SNUABM5</taxon>
    </lineage>
</organism>
<evidence type="ECO:0000313" key="1">
    <source>
        <dbReference type="EMBL" id="QQO90277.1"/>
    </source>
</evidence>
<gene>
    <name evidence="1" type="ORF">pEaSNUABM5_00135</name>
</gene>
<keyword evidence="2" id="KW-1185">Reference proteome</keyword>
<sequence>MANYLMPDTGQAAAPVSGGGSRGDFISINKMYQMRIYNSSGTIQFTGYTPPDFSMSLASAWTPPYGDTSLGEKAIDKVPGIGGPLQAADRAIKFGGASSISKIMSAKRWTQPSYFEISMPIFLDAYTDSKKEVVENLVQLLSLCAPSESVGGILIPPGPSPFKQVANEAANQVGSDFQYDDPEAFTVDIGNFFSMKPAVVDSVSVNYDNIYEDGTGNPISCDFVLQMTSYFAVTREDLRKWFKLSQASMSGA</sequence>
<dbReference type="Proteomes" id="UP000596123">
    <property type="component" value="Segment"/>
</dbReference>
<proteinExistence type="predicted"/>
<protein>
    <submittedName>
        <fullName evidence="1">Putative tail assembly protein</fullName>
    </submittedName>
</protein>
<evidence type="ECO:0000313" key="2">
    <source>
        <dbReference type="Proteomes" id="UP000596123"/>
    </source>
</evidence>